<name>A0A0E9WCJ4_ANGAN</name>
<reference evidence="1" key="2">
    <citation type="journal article" date="2015" name="Fish Shellfish Immunol.">
        <title>Early steps in the European eel (Anguilla anguilla)-Vibrio vulnificus interaction in the gills: Role of the RtxA13 toxin.</title>
        <authorList>
            <person name="Callol A."/>
            <person name="Pajuelo D."/>
            <person name="Ebbesson L."/>
            <person name="Teles M."/>
            <person name="MacKenzie S."/>
            <person name="Amaro C."/>
        </authorList>
    </citation>
    <scope>NUCLEOTIDE SEQUENCE</scope>
</reference>
<protein>
    <submittedName>
        <fullName evidence="1">Uncharacterized protein</fullName>
    </submittedName>
</protein>
<reference evidence="1" key="1">
    <citation type="submission" date="2014-11" db="EMBL/GenBank/DDBJ databases">
        <authorList>
            <person name="Amaro Gonzalez C."/>
        </authorList>
    </citation>
    <scope>NUCLEOTIDE SEQUENCE</scope>
</reference>
<organism evidence="1">
    <name type="scientific">Anguilla anguilla</name>
    <name type="common">European freshwater eel</name>
    <name type="synonym">Muraena anguilla</name>
    <dbReference type="NCBI Taxonomy" id="7936"/>
    <lineage>
        <taxon>Eukaryota</taxon>
        <taxon>Metazoa</taxon>
        <taxon>Chordata</taxon>
        <taxon>Craniata</taxon>
        <taxon>Vertebrata</taxon>
        <taxon>Euteleostomi</taxon>
        <taxon>Actinopterygii</taxon>
        <taxon>Neopterygii</taxon>
        <taxon>Teleostei</taxon>
        <taxon>Anguilliformes</taxon>
        <taxon>Anguillidae</taxon>
        <taxon>Anguilla</taxon>
    </lineage>
</organism>
<proteinExistence type="predicted"/>
<evidence type="ECO:0000313" key="1">
    <source>
        <dbReference type="EMBL" id="JAH88021.1"/>
    </source>
</evidence>
<dbReference type="AlphaFoldDB" id="A0A0E9WCJ4"/>
<sequence>MSCRQFVVHTLVLLISNTRWQRYTVKTH</sequence>
<accession>A0A0E9WCJ4</accession>
<dbReference type="EMBL" id="GBXM01020556">
    <property type="protein sequence ID" value="JAH88021.1"/>
    <property type="molecule type" value="Transcribed_RNA"/>
</dbReference>